<dbReference type="SMART" id="SM00238">
    <property type="entry name" value="BIR"/>
    <property type="match status" value="1"/>
</dbReference>
<protein>
    <recommendedName>
        <fullName evidence="5">RING-type domain-containing protein</fullName>
    </recommendedName>
</protein>
<dbReference type="Pfam" id="PF13920">
    <property type="entry name" value="zf-C3HC4_3"/>
    <property type="match status" value="1"/>
</dbReference>
<evidence type="ECO:0000256" key="1">
    <source>
        <dbReference type="ARBA" id="ARBA00006672"/>
    </source>
</evidence>
<keyword evidence="2 4" id="KW-0479">Metal-binding</keyword>
<dbReference type="PANTHER" id="PTHR10044">
    <property type="entry name" value="INHIBITOR OF APOPTOSIS"/>
    <property type="match status" value="1"/>
</dbReference>
<dbReference type="Proteomes" id="UP000828390">
    <property type="component" value="Unassembled WGS sequence"/>
</dbReference>
<dbReference type="SUPFAM" id="SSF57924">
    <property type="entry name" value="Inhibitor of apoptosis (IAP) repeat"/>
    <property type="match status" value="1"/>
</dbReference>
<dbReference type="PROSITE" id="PS50143">
    <property type="entry name" value="BIR_REPEAT_2"/>
    <property type="match status" value="1"/>
</dbReference>
<gene>
    <name evidence="6" type="ORF">DPMN_112110</name>
</gene>
<evidence type="ECO:0000313" key="7">
    <source>
        <dbReference type="Proteomes" id="UP000828390"/>
    </source>
</evidence>
<evidence type="ECO:0000259" key="5">
    <source>
        <dbReference type="PROSITE" id="PS50089"/>
    </source>
</evidence>
<dbReference type="InterPro" id="IPR050784">
    <property type="entry name" value="IAP"/>
</dbReference>
<keyword evidence="7" id="KW-1185">Reference proteome</keyword>
<dbReference type="InterPro" id="IPR001841">
    <property type="entry name" value="Znf_RING"/>
</dbReference>
<feature type="domain" description="RING-type" evidence="5">
    <location>
        <begin position="179"/>
        <end position="216"/>
    </location>
</feature>
<dbReference type="Pfam" id="PF00653">
    <property type="entry name" value="BIR"/>
    <property type="match status" value="1"/>
</dbReference>
<comment type="similarity">
    <text evidence="1">Belongs to the IAP family.</text>
</comment>
<sequence length="228" mass="25609">MASAEEGRDFKDSMKYESARLRSFIGYPRDGAIFAIRYAKAGLYYKNEGGYEVHCYCCGVTIPKLSEFDNPAMIHRNMSRNCPFFTRNPEVNVSVTNDEEKCGNFKLTSLLTSLNQDLGYLERGMPPSGAAQRVTTTTRNNEQPIAGASNAQSEAARELLLKKKKLIRENKRLKMAEMCVVCLRQETSIVFLPCGHLITCEDCGKGTHMRRCELCKTVVKGACKVYKC</sequence>
<evidence type="ECO:0000256" key="4">
    <source>
        <dbReference type="PROSITE-ProRule" id="PRU00175"/>
    </source>
</evidence>
<evidence type="ECO:0000313" key="6">
    <source>
        <dbReference type="EMBL" id="KAH3838697.1"/>
    </source>
</evidence>
<evidence type="ECO:0000256" key="3">
    <source>
        <dbReference type="ARBA" id="ARBA00022833"/>
    </source>
</evidence>
<reference evidence="6" key="2">
    <citation type="submission" date="2020-11" db="EMBL/GenBank/DDBJ databases">
        <authorList>
            <person name="McCartney M.A."/>
            <person name="Auch B."/>
            <person name="Kono T."/>
            <person name="Mallez S."/>
            <person name="Becker A."/>
            <person name="Gohl D.M."/>
            <person name="Silverstein K.A.T."/>
            <person name="Koren S."/>
            <person name="Bechman K.B."/>
            <person name="Herman A."/>
            <person name="Abrahante J.E."/>
            <person name="Garbe J."/>
        </authorList>
    </citation>
    <scope>NUCLEOTIDE SEQUENCE</scope>
    <source>
        <strain evidence="6">Duluth1</strain>
        <tissue evidence="6">Whole animal</tissue>
    </source>
</reference>
<dbReference type="GO" id="GO:0008270">
    <property type="term" value="F:zinc ion binding"/>
    <property type="evidence" value="ECO:0007669"/>
    <property type="project" value="UniProtKB-KW"/>
</dbReference>
<reference evidence="6" key="1">
    <citation type="journal article" date="2019" name="bioRxiv">
        <title>The Genome of the Zebra Mussel, Dreissena polymorpha: A Resource for Invasive Species Research.</title>
        <authorList>
            <person name="McCartney M.A."/>
            <person name="Auch B."/>
            <person name="Kono T."/>
            <person name="Mallez S."/>
            <person name="Zhang Y."/>
            <person name="Obille A."/>
            <person name="Becker A."/>
            <person name="Abrahante J.E."/>
            <person name="Garbe J."/>
            <person name="Badalamenti J.P."/>
            <person name="Herman A."/>
            <person name="Mangelson H."/>
            <person name="Liachko I."/>
            <person name="Sullivan S."/>
            <person name="Sone E.D."/>
            <person name="Koren S."/>
            <person name="Silverstein K.A.T."/>
            <person name="Beckman K.B."/>
            <person name="Gohl D.M."/>
        </authorList>
    </citation>
    <scope>NUCLEOTIDE SEQUENCE</scope>
    <source>
        <strain evidence="6">Duluth1</strain>
        <tissue evidence="6">Whole animal</tissue>
    </source>
</reference>
<dbReference type="InterPro" id="IPR001370">
    <property type="entry name" value="BIR_rpt"/>
</dbReference>
<keyword evidence="3" id="KW-0862">Zinc</keyword>
<dbReference type="EMBL" id="JAIWYP010000004">
    <property type="protein sequence ID" value="KAH3838697.1"/>
    <property type="molecule type" value="Genomic_DNA"/>
</dbReference>
<dbReference type="Gene3D" id="1.10.1170.10">
    <property type="entry name" value="Inhibitor Of Apoptosis Protein (2mihbC-IAP-1), Chain A"/>
    <property type="match status" value="2"/>
</dbReference>
<comment type="caution">
    <text evidence="6">The sequence shown here is derived from an EMBL/GenBank/DDBJ whole genome shotgun (WGS) entry which is preliminary data.</text>
</comment>
<dbReference type="AlphaFoldDB" id="A0A9D4QQD0"/>
<evidence type="ECO:0000256" key="2">
    <source>
        <dbReference type="ARBA" id="ARBA00022771"/>
    </source>
</evidence>
<dbReference type="PROSITE" id="PS50089">
    <property type="entry name" value="ZF_RING_2"/>
    <property type="match status" value="1"/>
</dbReference>
<name>A0A9D4QQD0_DREPO</name>
<dbReference type="Gene3D" id="1.10.533.10">
    <property type="entry name" value="Death Domain, Fas"/>
    <property type="match status" value="1"/>
</dbReference>
<dbReference type="InterPro" id="IPR011029">
    <property type="entry name" value="DEATH-like_dom_sf"/>
</dbReference>
<organism evidence="6 7">
    <name type="scientific">Dreissena polymorpha</name>
    <name type="common">Zebra mussel</name>
    <name type="synonym">Mytilus polymorpha</name>
    <dbReference type="NCBI Taxonomy" id="45954"/>
    <lineage>
        <taxon>Eukaryota</taxon>
        <taxon>Metazoa</taxon>
        <taxon>Spiralia</taxon>
        <taxon>Lophotrochozoa</taxon>
        <taxon>Mollusca</taxon>
        <taxon>Bivalvia</taxon>
        <taxon>Autobranchia</taxon>
        <taxon>Heteroconchia</taxon>
        <taxon>Euheterodonta</taxon>
        <taxon>Imparidentia</taxon>
        <taxon>Neoheterodontei</taxon>
        <taxon>Myida</taxon>
        <taxon>Dreissenoidea</taxon>
        <taxon>Dreissenidae</taxon>
        <taxon>Dreissena</taxon>
    </lineage>
</organism>
<proteinExistence type="inferred from homology"/>
<keyword evidence="2 4" id="KW-0863">Zinc-finger</keyword>
<accession>A0A9D4QQD0</accession>